<keyword evidence="8 14" id="KW-0274">FAD</keyword>
<evidence type="ECO:0000256" key="16">
    <source>
        <dbReference type="SAM" id="Phobius"/>
    </source>
</evidence>
<feature type="transmembrane region" description="Helical" evidence="16">
    <location>
        <begin position="7"/>
        <end position="30"/>
    </location>
</feature>
<dbReference type="PANTHER" id="PTHR19370">
    <property type="entry name" value="NADH-CYTOCHROME B5 REDUCTASE"/>
    <property type="match status" value="1"/>
</dbReference>
<reference evidence="18" key="1">
    <citation type="submission" date="2023-03" db="EMBL/GenBank/DDBJ databases">
        <title>Mating type loci evolution in Malassezia.</title>
        <authorList>
            <person name="Coelho M.A."/>
        </authorList>
    </citation>
    <scope>NUCLEOTIDE SEQUENCE</scope>
    <source>
        <strain evidence="18">CBS 12830</strain>
    </source>
</reference>
<keyword evidence="7" id="KW-1000">Mitochondrion outer membrane</keyword>
<evidence type="ECO:0000256" key="15">
    <source>
        <dbReference type="RuleBase" id="RU361226"/>
    </source>
</evidence>
<dbReference type="GO" id="GO:0090524">
    <property type="term" value="F:cytochrome-b5 reductase activity, acting on NADH"/>
    <property type="evidence" value="ECO:0007669"/>
    <property type="project" value="UniProtKB-EC"/>
</dbReference>
<dbReference type="PRINTS" id="PR00371">
    <property type="entry name" value="FPNCR"/>
</dbReference>
<keyword evidence="11 15" id="KW-0520">NAD</keyword>
<dbReference type="Pfam" id="PF00970">
    <property type="entry name" value="FAD_binding_6"/>
    <property type="match status" value="1"/>
</dbReference>
<evidence type="ECO:0000256" key="5">
    <source>
        <dbReference type="ARBA" id="ARBA00022630"/>
    </source>
</evidence>
<evidence type="ECO:0000256" key="4">
    <source>
        <dbReference type="ARBA" id="ARBA00006105"/>
    </source>
</evidence>
<dbReference type="Gene3D" id="2.40.30.10">
    <property type="entry name" value="Translation factors"/>
    <property type="match status" value="1"/>
</dbReference>
<keyword evidence="9 16" id="KW-1133">Transmembrane helix</keyword>
<feature type="binding site" evidence="14">
    <location>
        <position position="136"/>
    </location>
    <ligand>
        <name>FAD</name>
        <dbReference type="ChEBI" id="CHEBI:57692"/>
    </ligand>
</feature>
<evidence type="ECO:0000256" key="13">
    <source>
        <dbReference type="ARBA" id="ARBA00049138"/>
    </source>
</evidence>
<dbReference type="InterPro" id="IPR017927">
    <property type="entry name" value="FAD-bd_FR_type"/>
</dbReference>
<evidence type="ECO:0000256" key="8">
    <source>
        <dbReference type="ARBA" id="ARBA00022827"/>
    </source>
</evidence>
<dbReference type="Gene3D" id="3.40.50.80">
    <property type="entry name" value="Nucleotide-binding domain of ferredoxin-NADP reductase (FNR) module"/>
    <property type="match status" value="1"/>
</dbReference>
<evidence type="ECO:0000256" key="1">
    <source>
        <dbReference type="ARBA" id="ARBA00001974"/>
    </source>
</evidence>
<dbReference type="AlphaFoldDB" id="A0AAF0EEQ1"/>
<sequence>MLADQALLVLSAAGTFVACYILSRIVTGVLSPLHPRLAELHSDFHIMDTSIVVTFCVGLLCTLTVMYFMGLLSVSPASKNAISREEWRSFPLIKRTPVSKSTSVLEFAIPGQLGLPVGQHVSVRAPVNGRMVMRSYTPISDVDAHGTVQLLVKSYPTGNLSRVLGELQVGASVEMKGPKGKFLYRPNMTERIGMLAGGTGITPCFQVLKAALKDENDQTRFDLLYANVSEDEILLKNELDTLMREHPLRFRVQYFLNVPPEGWDGGVGFITRDAIADFLPLATQDCRILMCGPPPMIEAMKRHLVLLHFPEPSALSQADDKVFVF</sequence>
<dbReference type="EMBL" id="CP119907">
    <property type="protein sequence ID" value="WFD24987.1"/>
    <property type="molecule type" value="Genomic_DNA"/>
</dbReference>
<keyword evidence="7" id="KW-0496">Mitochondrion</keyword>
<dbReference type="PROSITE" id="PS51384">
    <property type="entry name" value="FAD_FR"/>
    <property type="match status" value="1"/>
</dbReference>
<evidence type="ECO:0000256" key="7">
    <source>
        <dbReference type="ARBA" id="ARBA00022787"/>
    </source>
</evidence>
<evidence type="ECO:0000256" key="10">
    <source>
        <dbReference type="ARBA" id="ARBA00023002"/>
    </source>
</evidence>
<dbReference type="PANTHER" id="PTHR19370:SF184">
    <property type="entry name" value="NADH-CYTOCHROME B5 REDUCTASE-LIKE"/>
    <property type="match status" value="1"/>
</dbReference>
<evidence type="ECO:0000256" key="11">
    <source>
        <dbReference type="ARBA" id="ARBA00023027"/>
    </source>
</evidence>
<dbReference type="InterPro" id="IPR039261">
    <property type="entry name" value="FNR_nucleotide-bd"/>
</dbReference>
<dbReference type="SUPFAM" id="SSF52343">
    <property type="entry name" value="Ferredoxin reductase-like, C-terminal NADP-linked domain"/>
    <property type="match status" value="1"/>
</dbReference>
<dbReference type="EC" id="1.6.2.2" evidence="15"/>
<name>A0AAF0EEQ1_9BASI</name>
<evidence type="ECO:0000313" key="18">
    <source>
        <dbReference type="EMBL" id="WFD24987.1"/>
    </source>
</evidence>
<dbReference type="Pfam" id="PF00175">
    <property type="entry name" value="NAD_binding_1"/>
    <property type="match status" value="1"/>
</dbReference>
<evidence type="ECO:0000256" key="2">
    <source>
        <dbReference type="ARBA" id="ARBA00004294"/>
    </source>
</evidence>
<dbReference type="InterPro" id="IPR001834">
    <property type="entry name" value="CBR-like"/>
</dbReference>
<dbReference type="PRINTS" id="PR00406">
    <property type="entry name" value="CYTB5RDTASE"/>
</dbReference>
<evidence type="ECO:0000256" key="3">
    <source>
        <dbReference type="ARBA" id="ARBA00005156"/>
    </source>
</evidence>
<comment type="catalytic activity">
    <reaction evidence="15">
        <text>2 Fe(III)-[cytochrome b5] + NADH = 2 Fe(II)-[cytochrome b5] + NAD(+) + H(+)</text>
        <dbReference type="Rhea" id="RHEA:46680"/>
        <dbReference type="Rhea" id="RHEA-COMP:10438"/>
        <dbReference type="Rhea" id="RHEA-COMP:10439"/>
        <dbReference type="ChEBI" id="CHEBI:15378"/>
        <dbReference type="ChEBI" id="CHEBI:29033"/>
        <dbReference type="ChEBI" id="CHEBI:29034"/>
        <dbReference type="ChEBI" id="CHEBI:57540"/>
        <dbReference type="ChEBI" id="CHEBI:57945"/>
        <dbReference type="EC" id="1.6.2.2"/>
    </reaction>
</comment>
<evidence type="ECO:0000259" key="17">
    <source>
        <dbReference type="PROSITE" id="PS51384"/>
    </source>
</evidence>
<keyword evidence="12 16" id="KW-0472">Membrane</keyword>
<evidence type="ECO:0000313" key="19">
    <source>
        <dbReference type="Proteomes" id="UP001214415"/>
    </source>
</evidence>
<dbReference type="FunFam" id="3.40.50.80:FF:000019">
    <property type="entry name" value="NADH-cytochrome b5 reductase"/>
    <property type="match status" value="1"/>
</dbReference>
<evidence type="ECO:0000256" key="6">
    <source>
        <dbReference type="ARBA" id="ARBA00022692"/>
    </source>
</evidence>
<dbReference type="InterPro" id="IPR008333">
    <property type="entry name" value="Cbr1-like_FAD-bd_dom"/>
</dbReference>
<feature type="binding site" evidence="14">
    <location>
        <position position="153"/>
    </location>
    <ligand>
        <name>FAD</name>
        <dbReference type="ChEBI" id="CHEBI:57692"/>
    </ligand>
</feature>
<dbReference type="CDD" id="cd06183">
    <property type="entry name" value="cyt_b5_reduct_like"/>
    <property type="match status" value="1"/>
</dbReference>
<keyword evidence="6 16" id="KW-0812">Transmembrane</keyword>
<feature type="transmembrane region" description="Helical" evidence="16">
    <location>
        <begin position="50"/>
        <end position="74"/>
    </location>
</feature>
<dbReference type="InterPro" id="IPR001433">
    <property type="entry name" value="OxRdtase_FAD/NAD-bd"/>
</dbReference>
<feature type="binding site" evidence="14">
    <location>
        <position position="202"/>
    </location>
    <ligand>
        <name>FAD</name>
        <dbReference type="ChEBI" id="CHEBI:57692"/>
    </ligand>
</feature>
<dbReference type="SUPFAM" id="SSF63380">
    <property type="entry name" value="Riboflavin synthase domain-like"/>
    <property type="match status" value="1"/>
</dbReference>
<feature type="binding site" evidence="14">
    <location>
        <position position="161"/>
    </location>
    <ligand>
        <name>FAD</name>
        <dbReference type="ChEBI" id="CHEBI:57692"/>
    </ligand>
</feature>
<comment type="catalytic activity">
    <reaction evidence="13">
        <text>2 Fe(3+)-[Dph3] + NADH = 2 Fe(2+)-[Dph3] + NAD(+) + H(+)</text>
        <dbReference type="Rhea" id="RHEA:71231"/>
        <dbReference type="Rhea" id="RHEA-COMP:18002"/>
        <dbReference type="Rhea" id="RHEA-COMP:18003"/>
        <dbReference type="ChEBI" id="CHEBI:15378"/>
        <dbReference type="ChEBI" id="CHEBI:29033"/>
        <dbReference type="ChEBI" id="CHEBI:29034"/>
        <dbReference type="ChEBI" id="CHEBI:57540"/>
        <dbReference type="ChEBI" id="CHEBI:57945"/>
        <dbReference type="ChEBI" id="CHEBI:83228"/>
    </reaction>
    <physiologicalReaction direction="left-to-right" evidence="13">
        <dbReference type="Rhea" id="RHEA:71232"/>
    </physiologicalReaction>
</comment>
<keyword evidence="19" id="KW-1185">Reference proteome</keyword>
<keyword evidence="10 15" id="KW-0560">Oxidoreductase</keyword>
<feature type="binding site" evidence="14">
    <location>
        <position position="151"/>
    </location>
    <ligand>
        <name>FAD</name>
        <dbReference type="ChEBI" id="CHEBI:57692"/>
    </ligand>
</feature>
<evidence type="ECO:0000256" key="9">
    <source>
        <dbReference type="ARBA" id="ARBA00022989"/>
    </source>
</evidence>
<comment type="similarity">
    <text evidence="4 15">Belongs to the flavoprotein pyridine nucleotide cytochrome reductase family.</text>
</comment>
<organism evidence="18 19">
    <name type="scientific">Malassezia equina</name>
    <dbReference type="NCBI Taxonomy" id="1381935"/>
    <lineage>
        <taxon>Eukaryota</taxon>
        <taxon>Fungi</taxon>
        <taxon>Dikarya</taxon>
        <taxon>Basidiomycota</taxon>
        <taxon>Ustilaginomycotina</taxon>
        <taxon>Malasseziomycetes</taxon>
        <taxon>Malasseziales</taxon>
        <taxon>Malasseziaceae</taxon>
        <taxon>Malassezia</taxon>
    </lineage>
</organism>
<dbReference type="Proteomes" id="UP001214415">
    <property type="component" value="Chromosome 8"/>
</dbReference>
<comment type="pathway">
    <text evidence="3">Protein modification; peptidyl-diphthamide biosynthesis.</text>
</comment>
<evidence type="ECO:0000256" key="12">
    <source>
        <dbReference type="ARBA" id="ARBA00023136"/>
    </source>
</evidence>
<comment type="cofactor">
    <cofactor evidence="1 14 15">
        <name>FAD</name>
        <dbReference type="ChEBI" id="CHEBI:57692"/>
    </cofactor>
</comment>
<proteinExistence type="inferred from homology"/>
<dbReference type="GO" id="GO:0005783">
    <property type="term" value="C:endoplasmic reticulum"/>
    <property type="evidence" value="ECO:0007669"/>
    <property type="project" value="TreeGrafter"/>
</dbReference>
<dbReference type="InterPro" id="IPR017938">
    <property type="entry name" value="Riboflavin_synthase-like_b-brl"/>
</dbReference>
<accession>A0AAF0EEQ1</accession>
<dbReference type="InterPro" id="IPR001709">
    <property type="entry name" value="Flavoprot_Pyr_Nucl_cyt_Rdtase"/>
</dbReference>
<protein>
    <recommendedName>
        <fullName evidence="15">NADH-cytochrome b5 reductase</fullName>
        <ecNumber evidence="15">1.6.2.2</ecNumber>
    </recommendedName>
</protein>
<dbReference type="GO" id="GO:0005741">
    <property type="term" value="C:mitochondrial outer membrane"/>
    <property type="evidence" value="ECO:0007669"/>
    <property type="project" value="UniProtKB-SubCell"/>
</dbReference>
<feature type="binding site" evidence="14">
    <location>
        <position position="134"/>
    </location>
    <ligand>
        <name>FAD</name>
        <dbReference type="ChEBI" id="CHEBI:57692"/>
    </ligand>
</feature>
<feature type="domain" description="FAD-binding FR-type" evidence="17">
    <location>
        <begin position="85"/>
        <end position="185"/>
    </location>
</feature>
<keyword evidence="5 14" id="KW-0285">Flavoprotein</keyword>
<gene>
    <name evidence="18" type="primary">CBR1</name>
    <name evidence="18" type="ORF">MEQU1_003694</name>
</gene>
<comment type="subcellular location">
    <subcellularLocation>
        <location evidence="2">Mitochondrion outer membrane</location>
    </subcellularLocation>
</comment>
<evidence type="ECO:0000256" key="14">
    <source>
        <dbReference type="PIRSR" id="PIRSR601834-1"/>
    </source>
</evidence>